<dbReference type="Gene3D" id="3.90.1150.10">
    <property type="entry name" value="Aspartate Aminotransferase, domain 1"/>
    <property type="match status" value="1"/>
</dbReference>
<evidence type="ECO:0000259" key="8">
    <source>
        <dbReference type="Pfam" id="PF00266"/>
    </source>
</evidence>
<dbReference type="PANTHER" id="PTHR21152">
    <property type="entry name" value="AMINOTRANSFERASE CLASS V"/>
    <property type="match status" value="1"/>
</dbReference>
<dbReference type="GO" id="GO:0004760">
    <property type="term" value="F:L-serine-pyruvate transaminase activity"/>
    <property type="evidence" value="ECO:0007669"/>
    <property type="project" value="TreeGrafter"/>
</dbReference>
<evidence type="ECO:0000313" key="10">
    <source>
        <dbReference type="Proteomes" id="UP000214646"/>
    </source>
</evidence>
<evidence type="ECO:0000256" key="2">
    <source>
        <dbReference type="ARBA" id="ARBA00009236"/>
    </source>
</evidence>
<dbReference type="InterPro" id="IPR024169">
    <property type="entry name" value="SP_NH2Trfase/AEP_transaminase"/>
</dbReference>
<dbReference type="EMBL" id="NIDE01000004">
    <property type="protein sequence ID" value="OWK43865.1"/>
    <property type="molecule type" value="Genomic_DNA"/>
</dbReference>
<name>A0A225E5B1_9BACT</name>
<proteinExistence type="inferred from homology"/>
<dbReference type="AlphaFoldDB" id="A0A225E5B1"/>
<keyword evidence="9" id="KW-0808">Transferase</keyword>
<dbReference type="InterPro" id="IPR000192">
    <property type="entry name" value="Aminotrans_V_dom"/>
</dbReference>
<feature type="domain" description="Aminotransferase class V" evidence="8">
    <location>
        <begin position="26"/>
        <end position="322"/>
    </location>
</feature>
<dbReference type="InterPro" id="IPR015421">
    <property type="entry name" value="PyrdxlP-dep_Trfase_major"/>
</dbReference>
<dbReference type="RefSeq" id="WP_088254662.1">
    <property type="nucleotide sequence ID" value="NZ_NIDE01000004.1"/>
</dbReference>
<feature type="modified residue" description="N6-(pyridoxal phosphate)lysine" evidence="5">
    <location>
        <position position="189"/>
    </location>
</feature>
<accession>A0A225E5B1</accession>
<dbReference type="InterPro" id="IPR015422">
    <property type="entry name" value="PyrdxlP-dep_Trfase_small"/>
</dbReference>
<evidence type="ECO:0000256" key="1">
    <source>
        <dbReference type="ARBA" id="ARBA00001933"/>
    </source>
</evidence>
<evidence type="ECO:0000313" key="9">
    <source>
        <dbReference type="EMBL" id="OWK43865.1"/>
    </source>
</evidence>
<dbReference type="Proteomes" id="UP000214646">
    <property type="component" value="Unassembled WGS sequence"/>
</dbReference>
<dbReference type="GO" id="GO:0008453">
    <property type="term" value="F:alanine-glyoxylate transaminase activity"/>
    <property type="evidence" value="ECO:0007669"/>
    <property type="project" value="TreeGrafter"/>
</dbReference>
<evidence type="ECO:0000256" key="4">
    <source>
        <dbReference type="PIRSR" id="PIRSR000524-1"/>
    </source>
</evidence>
<dbReference type="SUPFAM" id="SSF53383">
    <property type="entry name" value="PLP-dependent transferases"/>
    <property type="match status" value="1"/>
</dbReference>
<keyword evidence="9" id="KW-0032">Aminotransferase</keyword>
<keyword evidence="10" id="KW-1185">Reference proteome</keyword>
<dbReference type="GO" id="GO:0019265">
    <property type="term" value="P:glycine biosynthetic process, by transamination of glyoxylate"/>
    <property type="evidence" value="ECO:0007669"/>
    <property type="project" value="TreeGrafter"/>
</dbReference>
<dbReference type="InterPro" id="IPR020578">
    <property type="entry name" value="Aminotrans_V_PyrdxlP_BS"/>
</dbReference>
<dbReference type="PIRSF" id="PIRSF000524">
    <property type="entry name" value="SPT"/>
    <property type="match status" value="1"/>
</dbReference>
<evidence type="ECO:0000256" key="6">
    <source>
        <dbReference type="RuleBase" id="RU004075"/>
    </source>
</evidence>
<protein>
    <submittedName>
        <fullName evidence="9">Serine--glyoxylate aminotransferase</fullName>
    </submittedName>
</protein>
<dbReference type="Gene3D" id="3.40.640.10">
    <property type="entry name" value="Type I PLP-dependent aspartate aminotransferase-like (Major domain)"/>
    <property type="match status" value="1"/>
</dbReference>
<gene>
    <name evidence="9" type="ORF">FRUB_03464</name>
</gene>
<evidence type="ECO:0000256" key="3">
    <source>
        <dbReference type="ARBA" id="ARBA00022898"/>
    </source>
</evidence>
<dbReference type="PANTHER" id="PTHR21152:SF40">
    <property type="entry name" value="ALANINE--GLYOXYLATE AMINOTRANSFERASE"/>
    <property type="match status" value="1"/>
</dbReference>
<evidence type="ECO:0000256" key="7">
    <source>
        <dbReference type="RuleBase" id="RU004504"/>
    </source>
</evidence>
<comment type="cofactor">
    <cofactor evidence="1 5 7">
        <name>pyridoxal 5'-phosphate</name>
        <dbReference type="ChEBI" id="CHEBI:597326"/>
    </cofactor>
</comment>
<comment type="similarity">
    <text evidence="2 6">Belongs to the class-V pyridoxal-phosphate-dependent aminotransferase family.</text>
</comment>
<comment type="caution">
    <text evidence="9">The sequence shown here is derived from an EMBL/GenBank/DDBJ whole genome shotgun (WGS) entry which is preliminary data.</text>
</comment>
<sequence>MKPRLFTPGPTTVPEETLLELARPVTYHRSAEAKAILGEVTEDLKYVFQTSQPVMTLTSSGTGGMEAAVANTLAAGEKAILLTAGRWGERWRGILKAFQANLVVVEVPYGKAVTPEMLEKALAENPDTKAVFATLSETSTGVGHDLEAFGRIVAKSPALLVVDGISGLGAMECRTDAWQLDVVVTGSQKALMLPPGLAFVSVSEKAWKKIEATPIRSFYLDLRRYKKALAESDTPFTPANTLIKAQRVSLKRIRAEGIENLWARHAKIAAACRAGVTALGLKLFAERPNNALTVITVPAGVDGSATLKKLEKQHGFKLADGQDNMKGQIWRLSHMGYTDAFEVLGAIAALELVLHESGFKLEPGAGVAAFQREYAKK</sequence>
<dbReference type="PROSITE" id="PS00595">
    <property type="entry name" value="AA_TRANSFER_CLASS_5"/>
    <property type="match status" value="1"/>
</dbReference>
<dbReference type="Pfam" id="PF00266">
    <property type="entry name" value="Aminotran_5"/>
    <property type="match status" value="1"/>
</dbReference>
<feature type="binding site" evidence="4">
    <location>
        <position position="331"/>
    </location>
    <ligand>
        <name>substrate</name>
    </ligand>
</feature>
<evidence type="ECO:0000256" key="5">
    <source>
        <dbReference type="PIRSR" id="PIRSR000524-50"/>
    </source>
</evidence>
<keyword evidence="3 5" id="KW-0663">Pyridoxal phosphate</keyword>
<dbReference type="InterPro" id="IPR015424">
    <property type="entry name" value="PyrdxlP-dep_Trfase"/>
</dbReference>
<reference evidence="10" key="1">
    <citation type="submission" date="2017-06" db="EMBL/GenBank/DDBJ databases">
        <title>Genome analysis of Fimbriiglobus ruber SP5, the first member of the order Planctomycetales with confirmed chitinolytic capability.</title>
        <authorList>
            <person name="Ravin N.V."/>
            <person name="Rakitin A.L."/>
            <person name="Ivanova A.A."/>
            <person name="Beletsky A.V."/>
            <person name="Kulichevskaya I.S."/>
            <person name="Mardanov A.V."/>
            <person name="Dedysh S.N."/>
        </authorList>
    </citation>
    <scope>NUCLEOTIDE SEQUENCE [LARGE SCALE GENOMIC DNA]</scope>
    <source>
        <strain evidence="10">SP5</strain>
    </source>
</reference>
<dbReference type="OrthoDB" id="389074at2"/>
<organism evidence="9 10">
    <name type="scientific">Fimbriiglobus ruber</name>
    <dbReference type="NCBI Taxonomy" id="1908690"/>
    <lineage>
        <taxon>Bacteria</taxon>
        <taxon>Pseudomonadati</taxon>
        <taxon>Planctomycetota</taxon>
        <taxon>Planctomycetia</taxon>
        <taxon>Gemmatales</taxon>
        <taxon>Gemmataceae</taxon>
        <taxon>Fimbriiglobus</taxon>
    </lineage>
</organism>